<feature type="transmembrane region" description="Helical" evidence="10">
    <location>
        <begin position="21"/>
        <end position="41"/>
    </location>
</feature>
<keyword evidence="12" id="KW-1185">Reference proteome</keyword>
<dbReference type="InterPro" id="IPR005503">
    <property type="entry name" value="FliL"/>
</dbReference>
<keyword evidence="7 10" id="KW-0283">Flagellar rotation</keyword>
<evidence type="ECO:0000256" key="5">
    <source>
        <dbReference type="ARBA" id="ARBA00022500"/>
    </source>
</evidence>
<keyword evidence="4 10" id="KW-1003">Cell membrane</keyword>
<dbReference type="RefSeq" id="WP_344129347.1">
    <property type="nucleotide sequence ID" value="NZ_BAAALT010000058.1"/>
</dbReference>
<protein>
    <recommendedName>
        <fullName evidence="10">Flagellar protein FliL</fullName>
    </recommendedName>
</protein>
<evidence type="ECO:0000313" key="12">
    <source>
        <dbReference type="Proteomes" id="UP001500218"/>
    </source>
</evidence>
<dbReference type="Pfam" id="PF03748">
    <property type="entry name" value="FliL"/>
    <property type="match status" value="1"/>
</dbReference>
<keyword evidence="5 10" id="KW-0145">Chemotaxis</keyword>
<evidence type="ECO:0000256" key="3">
    <source>
        <dbReference type="ARBA" id="ARBA00008281"/>
    </source>
</evidence>
<evidence type="ECO:0000256" key="9">
    <source>
        <dbReference type="ARBA" id="ARBA00023136"/>
    </source>
</evidence>
<dbReference type="Proteomes" id="UP001500218">
    <property type="component" value="Unassembled WGS sequence"/>
</dbReference>
<organism evidence="11 12">
    <name type="scientific">Luedemannella flava</name>
    <dbReference type="NCBI Taxonomy" id="349316"/>
    <lineage>
        <taxon>Bacteria</taxon>
        <taxon>Bacillati</taxon>
        <taxon>Actinomycetota</taxon>
        <taxon>Actinomycetes</taxon>
        <taxon>Micromonosporales</taxon>
        <taxon>Micromonosporaceae</taxon>
        <taxon>Luedemannella</taxon>
    </lineage>
</organism>
<proteinExistence type="inferred from homology"/>
<evidence type="ECO:0000256" key="2">
    <source>
        <dbReference type="ARBA" id="ARBA00004162"/>
    </source>
</evidence>
<evidence type="ECO:0000256" key="6">
    <source>
        <dbReference type="ARBA" id="ARBA00022692"/>
    </source>
</evidence>
<comment type="similarity">
    <text evidence="3 10">Belongs to the FliL family.</text>
</comment>
<comment type="subcellular location">
    <subcellularLocation>
        <location evidence="2">Cell membrane</location>
        <topology evidence="2">Single-pass membrane protein</topology>
    </subcellularLocation>
</comment>
<evidence type="ECO:0000256" key="8">
    <source>
        <dbReference type="ARBA" id="ARBA00022989"/>
    </source>
</evidence>
<sequence>MSKNDTDSTVDTAKPKRTKMLVMLGIVVMAAVAVTGVKLMLDPRDETPQAGTVLVLDTVTVNLADGHYLKMKLALQSTAEADGHGGLEGSHAQDLAITAYTGRTIGELSSVAGRRQAKAQLLEVVKKAYDGKVMDIYFTEFVTQ</sequence>
<name>A0ABN2LYX4_9ACTN</name>
<evidence type="ECO:0000256" key="1">
    <source>
        <dbReference type="ARBA" id="ARBA00002254"/>
    </source>
</evidence>
<gene>
    <name evidence="11" type="ORF">GCM10009682_23320</name>
</gene>
<accession>A0ABN2LYX4</accession>
<reference evidence="11 12" key="1">
    <citation type="journal article" date="2019" name="Int. J. Syst. Evol. Microbiol.">
        <title>The Global Catalogue of Microorganisms (GCM) 10K type strain sequencing project: providing services to taxonomists for standard genome sequencing and annotation.</title>
        <authorList>
            <consortium name="The Broad Institute Genomics Platform"/>
            <consortium name="The Broad Institute Genome Sequencing Center for Infectious Disease"/>
            <person name="Wu L."/>
            <person name="Ma J."/>
        </authorList>
    </citation>
    <scope>NUCLEOTIDE SEQUENCE [LARGE SCALE GENOMIC DNA]</scope>
    <source>
        <strain evidence="11 12">JCM 13250</strain>
    </source>
</reference>
<keyword evidence="8 10" id="KW-1133">Transmembrane helix</keyword>
<evidence type="ECO:0000256" key="10">
    <source>
        <dbReference type="RuleBase" id="RU364125"/>
    </source>
</evidence>
<evidence type="ECO:0000256" key="4">
    <source>
        <dbReference type="ARBA" id="ARBA00022475"/>
    </source>
</evidence>
<comment type="function">
    <text evidence="1 10">Controls the rotational direction of flagella during chemotaxis.</text>
</comment>
<dbReference type="EMBL" id="BAAALT010000058">
    <property type="protein sequence ID" value="GAA1800985.1"/>
    <property type="molecule type" value="Genomic_DNA"/>
</dbReference>
<evidence type="ECO:0000256" key="7">
    <source>
        <dbReference type="ARBA" id="ARBA00022779"/>
    </source>
</evidence>
<comment type="caution">
    <text evidence="11">The sequence shown here is derived from an EMBL/GenBank/DDBJ whole genome shotgun (WGS) entry which is preliminary data.</text>
</comment>
<keyword evidence="9 10" id="KW-0472">Membrane</keyword>
<keyword evidence="6 10" id="KW-0812">Transmembrane</keyword>
<evidence type="ECO:0000313" key="11">
    <source>
        <dbReference type="EMBL" id="GAA1800985.1"/>
    </source>
</evidence>